<reference evidence="1 2" key="1">
    <citation type="submission" date="2006-05" db="EMBL/GenBank/DDBJ databases">
        <authorList>
            <person name="King G."/>
            <person name="Ferriera S."/>
            <person name="Johnson J."/>
            <person name="Kravitz S."/>
            <person name="Beeson K."/>
            <person name="Sutton G."/>
            <person name="Rogers Y.-H."/>
            <person name="Friedman R."/>
            <person name="Frazier M."/>
            <person name="Venter J.C."/>
        </authorList>
    </citation>
    <scope>NUCLEOTIDE SEQUENCE [LARGE SCALE GENOMIC DNA]</scope>
    <source>
        <strain evidence="2">ATCC 25650 / DSM 13394 / JCM 20685 / NBRC 16684 / NCIMB 2208 / IAM 12614 / B1</strain>
    </source>
</reference>
<sequence>MVEFSQRGIIAGGALRVFLLYEFASGMSAFGKIYGCVAV</sequence>
<proteinExistence type="predicted"/>
<organism evidence="1 2">
    <name type="scientific">Roseibium aggregatum (strain ATCC 25650 / DSM 13394 / JCM 20685 / NBRC 16684 / NCIMB 2208 / IAM 12614 / B1)</name>
    <name type="common">Stappia aggregata</name>
    <dbReference type="NCBI Taxonomy" id="384765"/>
    <lineage>
        <taxon>Bacteria</taxon>
        <taxon>Pseudomonadati</taxon>
        <taxon>Pseudomonadota</taxon>
        <taxon>Alphaproteobacteria</taxon>
        <taxon>Hyphomicrobiales</taxon>
        <taxon>Stappiaceae</taxon>
        <taxon>Roseibium</taxon>
    </lineage>
</organism>
<evidence type="ECO:0000313" key="1">
    <source>
        <dbReference type="EMBL" id="EAV41245.1"/>
    </source>
</evidence>
<dbReference type="Proteomes" id="UP000004848">
    <property type="component" value="Unassembled WGS sequence"/>
</dbReference>
<dbReference type="EMBL" id="AAUW01000022">
    <property type="protein sequence ID" value="EAV41245.1"/>
    <property type="molecule type" value="Genomic_DNA"/>
</dbReference>
<protein>
    <submittedName>
        <fullName evidence="1">Uncharacterized protein</fullName>
    </submittedName>
</protein>
<gene>
    <name evidence="1" type="ORF">SIAM614_29201</name>
</gene>
<accession>A0P160</accession>
<dbReference type="AlphaFoldDB" id="A0P160"/>
<comment type="caution">
    <text evidence="1">The sequence shown here is derived from an EMBL/GenBank/DDBJ whole genome shotgun (WGS) entry which is preliminary data.</text>
</comment>
<name>A0P160_ROSAI</name>
<evidence type="ECO:0000313" key="2">
    <source>
        <dbReference type="Proteomes" id="UP000004848"/>
    </source>
</evidence>